<proteinExistence type="predicted"/>
<dbReference type="GO" id="GO:0000324">
    <property type="term" value="C:fungal-type vacuole"/>
    <property type="evidence" value="ECO:0007669"/>
    <property type="project" value="TreeGrafter"/>
</dbReference>
<protein>
    <submittedName>
        <fullName evidence="5">Uncharacterized protein</fullName>
    </submittedName>
</protein>
<keyword evidence="4" id="KW-0472">Membrane</keyword>
<dbReference type="EMBL" id="CP143789">
    <property type="protein sequence ID" value="WVN89967.1"/>
    <property type="molecule type" value="Genomic_DNA"/>
</dbReference>
<sequence>MGDYLPVSPYVYTPTAWICILFTILFAVFLCVHIAEAIKFKYWIVFPTLAVGIVLEIMGWAGRYWSSQKVLSNDAFLMQIICLIIAPVFFSGWCYTLLGIAIQTLGQQYSLLRPKTYIAVFVTCDVISLVLQAIGGGWAASVDPPTPKTPTNIMVVGIIFQLISMVIFSYLAFDFIYRVSKRRPYQGREQEALEMLPSTPELRKEHGMSYDPNLGSLRTSGYGQGVRGVRNQQEVGSWRWVMLGTAICSLMIIIRGFYRSVELVQGWDGYLITHEVYQNTLDGIPMVICLVAIAVFHPGFFLSRRQSWKEA</sequence>
<dbReference type="Proteomes" id="UP000094043">
    <property type="component" value="Chromosome 6"/>
</dbReference>
<evidence type="ECO:0000256" key="3">
    <source>
        <dbReference type="ARBA" id="ARBA00022989"/>
    </source>
</evidence>
<evidence type="ECO:0000256" key="4">
    <source>
        <dbReference type="ARBA" id="ARBA00023136"/>
    </source>
</evidence>
<evidence type="ECO:0000256" key="1">
    <source>
        <dbReference type="ARBA" id="ARBA00004141"/>
    </source>
</evidence>
<dbReference type="PANTHER" id="PTHR31465:SF9">
    <property type="entry name" value="SPHINGOID LONG-CHAIN BASE TRANSPORTER RSB1"/>
    <property type="match status" value="1"/>
</dbReference>
<evidence type="ECO:0000313" key="6">
    <source>
        <dbReference type="Proteomes" id="UP000094043"/>
    </source>
</evidence>
<evidence type="ECO:0000313" key="5">
    <source>
        <dbReference type="EMBL" id="WVN89967.1"/>
    </source>
</evidence>
<name>A0A1E3HD98_9TREE</name>
<dbReference type="GeneID" id="91089406"/>
<reference evidence="5" key="3">
    <citation type="submission" date="2024-01" db="EMBL/GenBank/DDBJ databases">
        <authorList>
            <person name="Coelho M.A."/>
            <person name="David-Palma M."/>
            <person name="Shea T."/>
            <person name="Sun S."/>
            <person name="Cuomo C.A."/>
            <person name="Heitman J."/>
        </authorList>
    </citation>
    <scope>NUCLEOTIDE SEQUENCE</scope>
    <source>
        <strain evidence="5">CBS 7841</strain>
    </source>
</reference>
<comment type="subcellular location">
    <subcellularLocation>
        <location evidence="1">Membrane</location>
        <topology evidence="1">Multi-pass membrane protein</topology>
    </subcellularLocation>
</comment>
<dbReference type="PANTHER" id="PTHR31465">
    <property type="entry name" value="PROTEIN RTA1-RELATED"/>
    <property type="match status" value="1"/>
</dbReference>
<keyword evidence="6" id="KW-1185">Reference proteome</keyword>
<dbReference type="VEuPathDB" id="FungiDB:L203_06622"/>
<evidence type="ECO:0000256" key="2">
    <source>
        <dbReference type="ARBA" id="ARBA00022692"/>
    </source>
</evidence>
<dbReference type="GO" id="GO:0005886">
    <property type="term" value="C:plasma membrane"/>
    <property type="evidence" value="ECO:0007669"/>
    <property type="project" value="TreeGrafter"/>
</dbReference>
<keyword evidence="3" id="KW-1133">Transmembrane helix</keyword>
<keyword evidence="2" id="KW-0812">Transmembrane</keyword>
<dbReference type="AlphaFoldDB" id="A0A1E3HD98"/>
<reference evidence="5" key="2">
    <citation type="journal article" date="2022" name="Elife">
        <title>Obligate sexual reproduction of a homothallic fungus closely related to the Cryptococcus pathogenic species complex.</title>
        <authorList>
            <person name="Passer A.R."/>
            <person name="Clancey S.A."/>
            <person name="Shea T."/>
            <person name="David-Palma M."/>
            <person name="Averette A.F."/>
            <person name="Boekhout T."/>
            <person name="Porcel B.M."/>
            <person name="Nowrousian M."/>
            <person name="Cuomo C.A."/>
            <person name="Sun S."/>
            <person name="Heitman J."/>
            <person name="Coelho M.A."/>
        </authorList>
    </citation>
    <scope>NUCLEOTIDE SEQUENCE</scope>
    <source>
        <strain evidence="5">CBS 7841</strain>
    </source>
</reference>
<dbReference type="Pfam" id="PF04479">
    <property type="entry name" value="RTA1"/>
    <property type="match status" value="1"/>
</dbReference>
<organism evidence="5 6">
    <name type="scientific">Cryptococcus depauperatus CBS 7841</name>
    <dbReference type="NCBI Taxonomy" id="1295531"/>
    <lineage>
        <taxon>Eukaryota</taxon>
        <taxon>Fungi</taxon>
        <taxon>Dikarya</taxon>
        <taxon>Basidiomycota</taxon>
        <taxon>Agaricomycotina</taxon>
        <taxon>Tremellomycetes</taxon>
        <taxon>Tremellales</taxon>
        <taxon>Cryptococcaceae</taxon>
        <taxon>Cryptococcus</taxon>
    </lineage>
</organism>
<dbReference type="OrthoDB" id="3358017at2759"/>
<gene>
    <name evidence="5" type="ORF">L203_105197</name>
</gene>
<dbReference type="InterPro" id="IPR007568">
    <property type="entry name" value="RTA1"/>
</dbReference>
<dbReference type="KEGG" id="cdep:91089406"/>
<dbReference type="RefSeq" id="XP_066070667.1">
    <property type="nucleotide sequence ID" value="XM_066214570.1"/>
</dbReference>
<reference evidence="5" key="1">
    <citation type="submission" date="2016-06" db="EMBL/GenBank/DDBJ databases">
        <authorList>
            <person name="Cuomo C."/>
            <person name="Litvintseva A."/>
            <person name="Heitman J."/>
            <person name="Chen Y."/>
            <person name="Sun S."/>
            <person name="Springer D."/>
            <person name="Dromer F."/>
            <person name="Young S."/>
            <person name="Zeng Q."/>
            <person name="Chapman S."/>
            <person name="Gujja S."/>
            <person name="Saif S."/>
            <person name="Birren B."/>
        </authorList>
    </citation>
    <scope>NUCLEOTIDE SEQUENCE</scope>
    <source>
        <strain evidence="5">CBS 7841</strain>
    </source>
</reference>
<accession>A0A1E3HD98</accession>